<dbReference type="CDD" id="cd16936">
    <property type="entry name" value="HATPase_RsbW-like"/>
    <property type="match status" value="1"/>
</dbReference>
<evidence type="ECO:0000313" key="3">
    <source>
        <dbReference type="EMBL" id="AVZ73217.1"/>
    </source>
</evidence>
<evidence type="ECO:0000259" key="2">
    <source>
        <dbReference type="Pfam" id="PF13581"/>
    </source>
</evidence>
<proteinExistence type="predicted"/>
<dbReference type="EMBL" id="CP026304">
    <property type="protein sequence ID" value="AVZ73217.1"/>
    <property type="molecule type" value="Genomic_DNA"/>
</dbReference>
<dbReference type="InterPro" id="IPR050267">
    <property type="entry name" value="Anti-sigma-factor_SerPK"/>
</dbReference>
<keyword evidence="1" id="KW-0723">Serine/threonine-protein kinase</keyword>
<protein>
    <submittedName>
        <fullName evidence="3">ATP-binding protein</fullName>
    </submittedName>
</protein>
<dbReference type="InterPro" id="IPR036890">
    <property type="entry name" value="HATPase_C_sf"/>
</dbReference>
<dbReference type="GO" id="GO:0004674">
    <property type="term" value="F:protein serine/threonine kinase activity"/>
    <property type="evidence" value="ECO:0007669"/>
    <property type="project" value="UniProtKB-KW"/>
</dbReference>
<dbReference type="PANTHER" id="PTHR35526:SF3">
    <property type="entry name" value="ANTI-SIGMA-F FACTOR RSBW"/>
    <property type="match status" value="1"/>
</dbReference>
<dbReference type="Proteomes" id="UP000244201">
    <property type="component" value="Chromosome"/>
</dbReference>
<dbReference type="InterPro" id="IPR003594">
    <property type="entry name" value="HATPase_dom"/>
</dbReference>
<organism evidence="3 4">
    <name type="scientific">Streptomyces lunaelactis</name>
    <dbReference type="NCBI Taxonomy" id="1535768"/>
    <lineage>
        <taxon>Bacteria</taxon>
        <taxon>Bacillati</taxon>
        <taxon>Actinomycetota</taxon>
        <taxon>Actinomycetes</taxon>
        <taxon>Kitasatosporales</taxon>
        <taxon>Streptomycetaceae</taxon>
        <taxon>Streptomyces</taxon>
    </lineage>
</organism>
<dbReference type="RefSeq" id="WP_108148895.1">
    <property type="nucleotide sequence ID" value="NZ_CP026304.1"/>
</dbReference>
<keyword evidence="4" id="KW-1185">Reference proteome</keyword>
<dbReference type="GO" id="GO:0005524">
    <property type="term" value="F:ATP binding"/>
    <property type="evidence" value="ECO:0007669"/>
    <property type="project" value="UniProtKB-KW"/>
</dbReference>
<dbReference type="GeneID" id="55656480"/>
<name>A0A2R4T2D1_9ACTN</name>
<evidence type="ECO:0000313" key="4">
    <source>
        <dbReference type="Proteomes" id="UP000244201"/>
    </source>
</evidence>
<dbReference type="AlphaFoldDB" id="A0A2R4T2D1"/>
<sequence>MTLHATPASVPTARRWFRMLTARLDLLCSVDECVLLISELVTNAIAYAKVEVPWLVRIEWYRAGTTLRIEVHNPASSEPVRLVHAHPADEHGRGLLLVDSLSDEWSVGCSSHGGTVVAFSLHQALPTEQQPVS</sequence>
<dbReference type="Gene3D" id="3.30.565.10">
    <property type="entry name" value="Histidine kinase-like ATPase, C-terminal domain"/>
    <property type="match status" value="1"/>
</dbReference>
<dbReference type="OrthoDB" id="4298619at2"/>
<keyword evidence="3" id="KW-0547">Nucleotide-binding</keyword>
<dbReference type="PANTHER" id="PTHR35526">
    <property type="entry name" value="ANTI-SIGMA-F FACTOR RSBW-RELATED"/>
    <property type="match status" value="1"/>
</dbReference>
<reference evidence="3 4" key="1">
    <citation type="submission" date="2018-01" db="EMBL/GenBank/DDBJ databases">
        <title>Complete genome sequence of Streptomyces lunaelactis MM109T, a Ferroverdin A producer isolated from cave moonmilk deposits.</title>
        <authorList>
            <person name="Naome A."/>
            <person name="Martinet L."/>
            <person name="Maciejewska M."/>
            <person name="Anderssen S."/>
            <person name="Adam D."/>
            <person name="Tenconi E."/>
            <person name="Deflandre B."/>
            <person name="Arguelles-Arias A."/>
            <person name="Calusinska M."/>
            <person name="Copieters W."/>
            <person name="Karim L."/>
            <person name="Hanikenne M."/>
            <person name="Baurain D."/>
            <person name="van Wezel G."/>
            <person name="Smargiasso N."/>
            <person name="de Pauw E."/>
            <person name="Delfosse P."/>
            <person name="Rigali S."/>
        </authorList>
    </citation>
    <scope>NUCLEOTIDE SEQUENCE [LARGE SCALE GENOMIC DNA]</scope>
    <source>
        <strain evidence="3 4">MM109</strain>
    </source>
</reference>
<keyword evidence="3" id="KW-0067">ATP-binding</keyword>
<gene>
    <name evidence="3" type="ORF">SLUN_14510</name>
</gene>
<feature type="domain" description="Histidine kinase/HSP90-like ATPase" evidence="2">
    <location>
        <begin position="4"/>
        <end position="119"/>
    </location>
</feature>
<dbReference type="Pfam" id="PF13581">
    <property type="entry name" value="HATPase_c_2"/>
    <property type="match status" value="1"/>
</dbReference>
<evidence type="ECO:0000256" key="1">
    <source>
        <dbReference type="ARBA" id="ARBA00022527"/>
    </source>
</evidence>
<keyword evidence="1" id="KW-0808">Transferase</keyword>
<keyword evidence="1" id="KW-0418">Kinase</keyword>
<dbReference type="KEGG" id="slk:SLUN_14510"/>
<dbReference type="SUPFAM" id="SSF55874">
    <property type="entry name" value="ATPase domain of HSP90 chaperone/DNA topoisomerase II/histidine kinase"/>
    <property type="match status" value="1"/>
</dbReference>
<accession>A0A2R4T2D1</accession>